<evidence type="ECO:0000313" key="2">
    <source>
        <dbReference type="Proteomes" id="UP000800303"/>
    </source>
</evidence>
<dbReference type="EMBL" id="JAAFGS010000002">
    <property type="protein sequence ID" value="NGZ75307.1"/>
    <property type="molecule type" value="Genomic_DNA"/>
</dbReference>
<proteinExistence type="predicted"/>
<evidence type="ECO:0000313" key="1">
    <source>
        <dbReference type="EMBL" id="NGZ75307.1"/>
    </source>
</evidence>
<name>A0ABX0F2U2_9BACL</name>
<evidence type="ECO:0008006" key="3">
    <source>
        <dbReference type="Google" id="ProtNLM"/>
    </source>
</evidence>
<dbReference type="RefSeq" id="WP_166273706.1">
    <property type="nucleotide sequence ID" value="NZ_JAAFGS010000002.1"/>
</dbReference>
<dbReference type="Proteomes" id="UP000800303">
    <property type="component" value="Unassembled WGS sequence"/>
</dbReference>
<sequence length="344" mass="40567">MPIRIYDYEGSKLPLMLKLAEEVLEVQVPGSYYLDTDWLNGPNILVTLEKAEDEGRLLGPLERCTADYKQERPLDFETVERVKAKYRKEQRRLSDLELRSGADAVMREDGEVRLGEGKTGVYNSEYHLELFRRYRCLLQPVHNKMLAGLGELDEPRRIRMFTDMFLHIATLYNGDAAQGYISYLSHVLGFFSRLKLEGHMENVQERFERLYLNVFAEESDGGREKDGAALDEWKRAWADIDRDMRLSFAKELFEEEDHMDLGEQYRRFERYIAGMDNPFHKRLLERGDLEEMMMSDDMLIYRNLINLFYMTLPLFEQGMAQKHVYGYCAIRRIEESRTGLLMKI</sequence>
<gene>
    <name evidence="1" type="ORF">GYN08_08240</name>
</gene>
<comment type="caution">
    <text evidence="1">The sequence shown here is derived from an EMBL/GenBank/DDBJ whole genome shotgun (WGS) entry which is preliminary data.</text>
</comment>
<reference evidence="1 2" key="1">
    <citation type="submission" date="2020-01" db="EMBL/GenBank/DDBJ databases">
        <title>Polyphasic characterisation and genomic insights into a novel alkali tolerant bacterium VR-M41.</title>
        <authorList>
            <person name="Vemuluri V.R."/>
        </authorList>
    </citation>
    <scope>NUCLEOTIDE SEQUENCE [LARGE SCALE GENOMIC DNA]</scope>
    <source>
        <strain evidence="1 2">VR-M41</strain>
    </source>
</reference>
<accession>A0ABX0F2U2</accession>
<protein>
    <recommendedName>
        <fullName evidence="3">Thiopeptide-type bacteriocin biosynthesis domain-containing protein</fullName>
    </recommendedName>
</protein>
<organism evidence="1 2">
    <name type="scientific">Saccharibacillus alkalitolerans</name>
    <dbReference type="NCBI Taxonomy" id="2705290"/>
    <lineage>
        <taxon>Bacteria</taxon>
        <taxon>Bacillati</taxon>
        <taxon>Bacillota</taxon>
        <taxon>Bacilli</taxon>
        <taxon>Bacillales</taxon>
        <taxon>Paenibacillaceae</taxon>
        <taxon>Saccharibacillus</taxon>
    </lineage>
</organism>
<keyword evidence="2" id="KW-1185">Reference proteome</keyword>